<protein>
    <recommendedName>
        <fullName evidence="9">UDP-galactose transporter homolog 1</fullName>
    </recommendedName>
</protein>
<evidence type="ECO:0000256" key="11">
    <source>
        <dbReference type="SAM" id="Phobius"/>
    </source>
</evidence>
<keyword evidence="5 11" id="KW-0812">Transmembrane</keyword>
<organism evidence="12 13">
    <name type="scientific">Exophiala bonariae</name>
    <dbReference type="NCBI Taxonomy" id="1690606"/>
    <lineage>
        <taxon>Eukaryota</taxon>
        <taxon>Fungi</taxon>
        <taxon>Dikarya</taxon>
        <taxon>Ascomycota</taxon>
        <taxon>Pezizomycotina</taxon>
        <taxon>Eurotiomycetes</taxon>
        <taxon>Chaetothyriomycetidae</taxon>
        <taxon>Chaetothyriales</taxon>
        <taxon>Herpotrichiellaceae</taxon>
        <taxon>Exophiala</taxon>
    </lineage>
</organism>
<evidence type="ECO:0000313" key="13">
    <source>
        <dbReference type="Proteomes" id="UP001358417"/>
    </source>
</evidence>
<evidence type="ECO:0000256" key="8">
    <source>
        <dbReference type="ARBA" id="ARBA00023136"/>
    </source>
</evidence>
<dbReference type="GO" id="GO:0005459">
    <property type="term" value="F:UDP-galactose transmembrane transporter activity"/>
    <property type="evidence" value="ECO:0007669"/>
    <property type="project" value="TreeGrafter"/>
</dbReference>
<feature type="compositionally biased region" description="Low complexity" evidence="10">
    <location>
        <begin position="51"/>
        <end position="65"/>
    </location>
</feature>
<dbReference type="InterPro" id="IPR037185">
    <property type="entry name" value="EmrE-like"/>
</dbReference>
<comment type="similarity">
    <text evidence="2">Belongs to the nucleotide-sugar transporter family. SLC35B subfamily.</text>
</comment>
<comment type="caution">
    <text evidence="12">The sequence shown here is derived from an EMBL/GenBank/DDBJ whole genome shotgun (WGS) entry which is preliminary data.</text>
</comment>
<feature type="transmembrane region" description="Helical" evidence="11">
    <location>
        <begin position="240"/>
        <end position="261"/>
    </location>
</feature>
<name>A0AAV9ND06_9EURO</name>
<gene>
    <name evidence="12" type="ORF">LTR84_012842</name>
</gene>
<reference evidence="12 13" key="1">
    <citation type="submission" date="2023-08" db="EMBL/GenBank/DDBJ databases">
        <title>Black Yeasts Isolated from many extreme environments.</title>
        <authorList>
            <person name="Coleine C."/>
            <person name="Stajich J.E."/>
            <person name="Selbmann L."/>
        </authorList>
    </citation>
    <scope>NUCLEOTIDE SEQUENCE [LARGE SCALE GENOMIC DNA]</scope>
    <source>
        <strain evidence="12 13">CCFEE 5792</strain>
    </source>
</reference>
<dbReference type="EMBL" id="JAVRRD010000009">
    <property type="protein sequence ID" value="KAK5055094.1"/>
    <property type="molecule type" value="Genomic_DNA"/>
</dbReference>
<dbReference type="GO" id="GO:0005789">
    <property type="term" value="C:endoplasmic reticulum membrane"/>
    <property type="evidence" value="ECO:0007669"/>
    <property type="project" value="UniProtKB-SubCell"/>
</dbReference>
<feature type="transmembrane region" description="Helical" evidence="11">
    <location>
        <begin position="387"/>
        <end position="406"/>
    </location>
</feature>
<feature type="transmembrane region" description="Helical" evidence="11">
    <location>
        <begin position="209"/>
        <end position="228"/>
    </location>
</feature>
<dbReference type="AlphaFoldDB" id="A0AAV9ND06"/>
<dbReference type="Proteomes" id="UP001358417">
    <property type="component" value="Unassembled WGS sequence"/>
</dbReference>
<evidence type="ECO:0000256" key="1">
    <source>
        <dbReference type="ARBA" id="ARBA00004477"/>
    </source>
</evidence>
<keyword evidence="13" id="KW-1185">Reference proteome</keyword>
<evidence type="ECO:0000256" key="4">
    <source>
        <dbReference type="ARBA" id="ARBA00022597"/>
    </source>
</evidence>
<feature type="transmembrane region" description="Helical" evidence="11">
    <location>
        <begin position="178"/>
        <end position="197"/>
    </location>
</feature>
<feature type="transmembrane region" description="Helical" evidence="11">
    <location>
        <begin position="70"/>
        <end position="90"/>
    </location>
</feature>
<proteinExistence type="inferred from homology"/>
<dbReference type="InterPro" id="IPR013657">
    <property type="entry name" value="SCL35B1-4/HUT1"/>
</dbReference>
<feature type="region of interest" description="Disordered" evidence="10">
    <location>
        <begin position="33"/>
        <end position="65"/>
    </location>
</feature>
<feature type="transmembrane region" description="Helical" evidence="11">
    <location>
        <begin position="116"/>
        <end position="135"/>
    </location>
</feature>
<evidence type="ECO:0000256" key="9">
    <source>
        <dbReference type="ARBA" id="ARBA00041103"/>
    </source>
</evidence>
<evidence type="ECO:0000256" key="6">
    <source>
        <dbReference type="ARBA" id="ARBA00022824"/>
    </source>
</evidence>
<feature type="transmembrane region" description="Helical" evidence="11">
    <location>
        <begin position="282"/>
        <end position="302"/>
    </location>
</feature>
<evidence type="ECO:0000313" key="12">
    <source>
        <dbReference type="EMBL" id="KAK5055094.1"/>
    </source>
</evidence>
<keyword evidence="8 11" id="KW-0472">Membrane</keyword>
<evidence type="ECO:0000256" key="7">
    <source>
        <dbReference type="ARBA" id="ARBA00022989"/>
    </source>
</evidence>
<evidence type="ECO:0000256" key="10">
    <source>
        <dbReference type="SAM" id="MobiDB-lite"/>
    </source>
</evidence>
<dbReference type="RefSeq" id="XP_064707525.1">
    <property type="nucleotide sequence ID" value="XM_064856349.1"/>
</dbReference>
<keyword evidence="4" id="KW-0762">Sugar transport</keyword>
<feature type="region of interest" description="Disordered" evidence="10">
    <location>
        <begin position="410"/>
        <end position="437"/>
    </location>
</feature>
<evidence type="ECO:0000256" key="2">
    <source>
        <dbReference type="ARBA" id="ARBA00010694"/>
    </source>
</evidence>
<feature type="transmembrane region" description="Helical" evidence="11">
    <location>
        <begin position="336"/>
        <end position="354"/>
    </location>
</feature>
<dbReference type="PANTHER" id="PTHR10778:SF10">
    <property type="entry name" value="SOLUTE CARRIER FAMILY 35 MEMBER B1"/>
    <property type="match status" value="1"/>
</dbReference>
<evidence type="ECO:0000256" key="3">
    <source>
        <dbReference type="ARBA" id="ARBA00022448"/>
    </source>
</evidence>
<keyword evidence="7 11" id="KW-1133">Transmembrane helix</keyword>
<feature type="transmembrane region" description="Helical" evidence="11">
    <location>
        <begin position="361"/>
        <end position="381"/>
    </location>
</feature>
<comment type="subcellular location">
    <subcellularLocation>
        <location evidence="1">Endoplasmic reticulum membrane</location>
        <topology evidence="1">Multi-pass membrane protein</topology>
    </subcellularLocation>
</comment>
<evidence type="ECO:0000256" key="5">
    <source>
        <dbReference type="ARBA" id="ARBA00022692"/>
    </source>
</evidence>
<dbReference type="GeneID" id="89980979"/>
<dbReference type="GO" id="GO:0005460">
    <property type="term" value="F:UDP-glucose transmembrane transporter activity"/>
    <property type="evidence" value="ECO:0007669"/>
    <property type="project" value="TreeGrafter"/>
</dbReference>
<keyword evidence="3" id="KW-0813">Transport</keyword>
<keyword evidence="6" id="KW-0256">Endoplasmic reticulum</keyword>
<dbReference type="SUPFAM" id="SSF103481">
    <property type="entry name" value="Multidrug resistance efflux transporter EmrE"/>
    <property type="match status" value="1"/>
</dbReference>
<dbReference type="PANTHER" id="PTHR10778">
    <property type="entry name" value="SOLUTE CARRIER FAMILY 35 MEMBER B"/>
    <property type="match status" value="1"/>
</dbReference>
<accession>A0AAV9ND06</accession>
<sequence>MARKKQTAPVQRINSGEVMQALSDDAETRAVYTNGHVTSSTIPRKSAPSVQSTTTKSTYSPQQQPPQSSLLTLVICVGGIYASFLTWGLLQERITTTPYAIDSSAQAQREYFRFPIVLNTIQAFFAFTSGSLYLLSKTGASSFSIIPSTAALPPLLLVTLTTTLASPFGYASLAHVDYLTFVLAKSCKLLPVMALHVTLFRKRYPLSKYLIVLAVTGGVALFTLYHPPKAGKKATPQSSSSIYGLTLLGINLLFDGLTNTVQDHIFSSPHRYGKTTGPQMMVILNLLGTLLMTTYLLLTPYIPPALFPSFLPAAETNELSSALAFLARHPAVTRDMLGFAACGAIGQLFIYATLERFSSLLLVTVTVTRKMLTMLLSVLWFGKSLSSGQWCGVALVFGGVAAEAWVQKTEKKNKNKNKNESAAVLSRSLPTDTKKSK</sequence>
<dbReference type="GO" id="GO:0000139">
    <property type="term" value="C:Golgi membrane"/>
    <property type="evidence" value="ECO:0007669"/>
    <property type="project" value="TreeGrafter"/>
</dbReference>
<dbReference type="Pfam" id="PF08449">
    <property type="entry name" value="UAA"/>
    <property type="match status" value="1"/>
</dbReference>